<organism evidence="1 2">
    <name type="scientific">Candidatus Scybalomonas excrementavium</name>
    <dbReference type="NCBI Taxonomy" id="2840943"/>
    <lineage>
        <taxon>Bacteria</taxon>
        <taxon>Bacillati</taxon>
        <taxon>Bacillota</taxon>
        <taxon>Clostridia</taxon>
        <taxon>Lachnospirales</taxon>
        <taxon>Lachnospiraceae</taxon>
        <taxon>Lachnospiraceae incertae sedis</taxon>
        <taxon>Candidatus Scybalomonas</taxon>
    </lineage>
</organism>
<reference evidence="1" key="1">
    <citation type="submission" date="2020-10" db="EMBL/GenBank/DDBJ databases">
        <authorList>
            <person name="Gilroy R."/>
        </authorList>
    </citation>
    <scope>NUCLEOTIDE SEQUENCE</scope>
    <source>
        <strain evidence="1">E3-2379</strain>
    </source>
</reference>
<comment type="caution">
    <text evidence="1">The sequence shown here is derived from an EMBL/GenBank/DDBJ whole genome shotgun (WGS) entry which is preliminary data.</text>
</comment>
<proteinExistence type="predicted"/>
<reference evidence="1" key="2">
    <citation type="journal article" date="2021" name="PeerJ">
        <title>Extensive microbial diversity within the chicken gut microbiome revealed by metagenomics and culture.</title>
        <authorList>
            <person name="Gilroy R."/>
            <person name="Ravi A."/>
            <person name="Getino M."/>
            <person name="Pursley I."/>
            <person name="Horton D.L."/>
            <person name="Alikhan N.F."/>
            <person name="Baker D."/>
            <person name="Gharbi K."/>
            <person name="Hall N."/>
            <person name="Watson M."/>
            <person name="Adriaenssens E.M."/>
            <person name="Foster-Nyarko E."/>
            <person name="Jarju S."/>
            <person name="Secka A."/>
            <person name="Antonio M."/>
            <person name="Oren A."/>
            <person name="Chaudhuri R.R."/>
            <person name="La Ragione R."/>
            <person name="Hildebrand F."/>
            <person name="Pallen M.J."/>
        </authorList>
    </citation>
    <scope>NUCLEOTIDE SEQUENCE</scope>
    <source>
        <strain evidence="1">E3-2379</strain>
    </source>
</reference>
<name>A0A9D9I256_9FIRM</name>
<sequence>MLDIVKNARQQHKAMIEMMYEDTCTIIEYQSTKDPITKITKKQEVTVFENQPCKLSFSSVKNANTSEIATTVTQVVKLILSNNVDIKAGSKIIVNHNDKEFIYKNSGEANVFFTHQEISLELFKEWT</sequence>
<protein>
    <recommendedName>
        <fullName evidence="3">Phage protein</fullName>
    </recommendedName>
</protein>
<accession>A0A9D9I256</accession>
<evidence type="ECO:0000313" key="1">
    <source>
        <dbReference type="EMBL" id="MBO8463753.1"/>
    </source>
</evidence>
<dbReference type="AlphaFoldDB" id="A0A9D9I256"/>
<evidence type="ECO:0000313" key="2">
    <source>
        <dbReference type="Proteomes" id="UP000823618"/>
    </source>
</evidence>
<gene>
    <name evidence="1" type="ORF">IAC13_07475</name>
</gene>
<dbReference type="InterPro" id="IPR038667">
    <property type="entry name" value="XkdH-like_sf"/>
</dbReference>
<evidence type="ECO:0008006" key="3">
    <source>
        <dbReference type="Google" id="ProtNLM"/>
    </source>
</evidence>
<dbReference type="Gene3D" id="2.40.10.370">
    <property type="entry name" value="Protein of unknown function DUF3599"/>
    <property type="match status" value="1"/>
</dbReference>
<dbReference type="Proteomes" id="UP000823618">
    <property type="component" value="Unassembled WGS sequence"/>
</dbReference>
<dbReference type="EMBL" id="JADIML010000206">
    <property type="protein sequence ID" value="MBO8463753.1"/>
    <property type="molecule type" value="Genomic_DNA"/>
</dbReference>